<feature type="coiled-coil region" evidence="1">
    <location>
        <begin position="10"/>
        <end position="37"/>
    </location>
</feature>
<organism evidence="2 3">
    <name type="scientific">Candidatus Thiodiazotropha taylori</name>
    <dbReference type="NCBI Taxonomy" id="2792791"/>
    <lineage>
        <taxon>Bacteria</taxon>
        <taxon>Pseudomonadati</taxon>
        <taxon>Pseudomonadota</taxon>
        <taxon>Gammaproteobacteria</taxon>
        <taxon>Chromatiales</taxon>
        <taxon>Sedimenticolaceae</taxon>
        <taxon>Candidatus Thiodiazotropha</taxon>
    </lineage>
</organism>
<proteinExistence type="predicted"/>
<gene>
    <name evidence="2" type="ORF">KME65_04500</name>
</gene>
<reference evidence="2 3" key="1">
    <citation type="submission" date="2021-05" db="EMBL/GenBank/DDBJ databases">
        <title>Genetic and Functional Diversity in Clade A Lucinid endosymbionts from the Bahamas.</title>
        <authorList>
            <person name="Giani N.M."/>
            <person name="Engel A.S."/>
            <person name="Campbell B.J."/>
        </authorList>
    </citation>
    <scope>NUCLEOTIDE SEQUENCE [LARGE SCALE GENOMIC DNA]</scope>
    <source>
        <strain evidence="2">LUC16012Gg_MoonRockCtena</strain>
    </source>
</reference>
<evidence type="ECO:0000313" key="3">
    <source>
        <dbReference type="Proteomes" id="UP000770889"/>
    </source>
</evidence>
<evidence type="ECO:0000313" key="2">
    <source>
        <dbReference type="EMBL" id="MBT2988202.1"/>
    </source>
</evidence>
<evidence type="ECO:0000256" key="1">
    <source>
        <dbReference type="SAM" id="Coils"/>
    </source>
</evidence>
<protein>
    <submittedName>
        <fullName evidence="2">Uncharacterized protein</fullName>
    </submittedName>
</protein>
<accession>A0A944QSM9</accession>
<dbReference type="EMBL" id="JAHHGM010000003">
    <property type="protein sequence ID" value="MBT2988202.1"/>
    <property type="molecule type" value="Genomic_DNA"/>
</dbReference>
<name>A0A944QSM9_9GAMM</name>
<comment type="caution">
    <text evidence="2">The sequence shown here is derived from an EMBL/GenBank/DDBJ whole genome shotgun (WGS) entry which is preliminary data.</text>
</comment>
<sequence length="241" mass="28349">MSDERYIKWLSDYRNRREDLQQEVMKAGKQMLELDALVGLEGNWCTDAARRHAQALRPALVHSFCLVLWSRQFDEKFFLKITEDEEVDLQRTRRLLTWKAENFLPRIGRLTARLDQAGYYTMMLWPECRPDPPPQPLCVKVPEKQMPPDGVSPTREMNMWFYVFTAAIDLAQAIIVETNYSQVLFEELRTLRERGLGGRILFFDVNDELYRDQDGRRWSLESIGEAVEFAAAQPIHEYQPD</sequence>
<dbReference type="Proteomes" id="UP000770889">
    <property type="component" value="Unassembled WGS sequence"/>
</dbReference>
<dbReference type="AlphaFoldDB" id="A0A944QSM9"/>
<keyword evidence="1" id="KW-0175">Coiled coil</keyword>